<reference evidence="9" key="1">
    <citation type="journal article" date="2019" name="Environ. Microbiol.">
        <title>Fungal ecological strategies reflected in gene transcription - a case study of two litter decomposers.</title>
        <authorList>
            <person name="Barbi F."/>
            <person name="Kohler A."/>
            <person name="Barry K."/>
            <person name="Baskaran P."/>
            <person name="Daum C."/>
            <person name="Fauchery L."/>
            <person name="Ihrmark K."/>
            <person name="Kuo A."/>
            <person name="LaButti K."/>
            <person name="Lipzen A."/>
            <person name="Morin E."/>
            <person name="Grigoriev I.V."/>
            <person name="Henrissat B."/>
            <person name="Lindahl B."/>
            <person name="Martin F."/>
        </authorList>
    </citation>
    <scope>NUCLEOTIDE SEQUENCE</scope>
    <source>
        <strain evidence="9">JB14</strain>
    </source>
</reference>
<sequence>MPTTVCTAKVIYKKTPGVLELTDTHLQWTQNGQKIPSVRVPHAETSSLFCSKEGAAQVKLKIAQFGDENGHNFTFISPNPVALGEREKFKAELTTIISRNRKTTEAPTPTPSAALLPKPGLISSRPSTSRAASTSSDGLRATPIIPGTDPSADFRHRKNVFMHNPDLAALHRELVVGGHISEAEFWEGREHLIYAQVAQDSQRKGKSGVLVDPRTGTVDGVIQLTPQLISETFEQYPVVAKAYSETVPSKLSEIEFWTRYFSSKLFNAHRASIRSAAAQHVVKDDPIFDKYLEKDDDAELEPRRQRDDEVELFVDLGATREDHEETGNEQDITMQAGRQRGALPLIRKFNEHSERLLNSALQYRGEGPSAKRPRKNTDEIEGIDIEDLHNPEAFTGITLEMQDRQRYFEARMKDAQEEDTLKERLDIKSILQSNLVDLQQWDANLAQLKVERKPYDAALLSMTQNVHARLDVKARKNEIPEGLFRQMRSCQTAANEFLRHFWTSTSPPMSDGPTLTLITPAQRATKAAKMIGYLSKTHEKVAALKQTAQQHGVDPSRVEVAMQPLLNAVDRALTFPSQQKDTRSTPVNHILITY</sequence>
<keyword evidence="6" id="KW-0539">Nucleus</keyword>
<dbReference type="Pfam" id="PF08567">
    <property type="entry name" value="PH_TFIIH"/>
    <property type="match status" value="1"/>
</dbReference>
<dbReference type="PANTHER" id="PTHR12856">
    <property type="entry name" value="TRANSCRIPTION INITIATION FACTOR IIH-RELATED"/>
    <property type="match status" value="1"/>
</dbReference>
<accession>A0A6A4ITA5</accession>
<evidence type="ECO:0000256" key="4">
    <source>
        <dbReference type="ARBA" id="ARBA00023015"/>
    </source>
</evidence>
<dbReference type="Gene3D" id="2.30.29.30">
    <property type="entry name" value="Pleckstrin-homology domain (PH domain)/Phosphotyrosine-binding domain (PTB)"/>
    <property type="match status" value="1"/>
</dbReference>
<evidence type="ECO:0000313" key="10">
    <source>
        <dbReference type="Proteomes" id="UP000799118"/>
    </source>
</evidence>
<evidence type="ECO:0000256" key="3">
    <source>
        <dbReference type="ARBA" id="ARBA00022737"/>
    </source>
</evidence>
<keyword evidence="10" id="KW-1185">Reference proteome</keyword>
<dbReference type="InterPro" id="IPR027079">
    <property type="entry name" value="Tfb1/GTF2H1"/>
</dbReference>
<feature type="domain" description="BSD" evidence="8">
    <location>
        <begin position="227"/>
        <end position="268"/>
    </location>
</feature>
<dbReference type="Pfam" id="PF03909">
    <property type="entry name" value="BSD"/>
    <property type="match status" value="1"/>
</dbReference>
<keyword evidence="5" id="KW-0804">Transcription</keyword>
<dbReference type="Gene3D" id="1.10.3970.10">
    <property type="entry name" value="BSD domain"/>
    <property type="match status" value="1"/>
</dbReference>
<dbReference type="InterPro" id="IPR011993">
    <property type="entry name" value="PH-like_dom_sf"/>
</dbReference>
<dbReference type="GO" id="GO:0006289">
    <property type="term" value="P:nucleotide-excision repair"/>
    <property type="evidence" value="ECO:0007669"/>
    <property type="project" value="InterPro"/>
</dbReference>
<evidence type="ECO:0000259" key="8">
    <source>
        <dbReference type="PROSITE" id="PS50858"/>
    </source>
</evidence>
<dbReference type="GO" id="GO:0000439">
    <property type="term" value="C:transcription factor TFIIH core complex"/>
    <property type="evidence" value="ECO:0007669"/>
    <property type="project" value="InterPro"/>
</dbReference>
<feature type="compositionally biased region" description="Low complexity" evidence="7">
    <location>
        <begin position="105"/>
        <end position="136"/>
    </location>
</feature>
<organism evidence="9 10">
    <name type="scientific">Gymnopus androsaceus JB14</name>
    <dbReference type="NCBI Taxonomy" id="1447944"/>
    <lineage>
        <taxon>Eukaryota</taxon>
        <taxon>Fungi</taxon>
        <taxon>Dikarya</taxon>
        <taxon>Basidiomycota</taxon>
        <taxon>Agaricomycotina</taxon>
        <taxon>Agaricomycetes</taxon>
        <taxon>Agaricomycetidae</taxon>
        <taxon>Agaricales</taxon>
        <taxon>Marasmiineae</taxon>
        <taxon>Omphalotaceae</taxon>
        <taxon>Gymnopus</taxon>
    </lineage>
</organism>
<comment type="subcellular location">
    <subcellularLocation>
        <location evidence="1">Nucleus</location>
    </subcellularLocation>
</comment>
<dbReference type="EMBL" id="ML769383">
    <property type="protein sequence ID" value="KAE9411277.1"/>
    <property type="molecule type" value="Genomic_DNA"/>
</dbReference>
<dbReference type="AlphaFoldDB" id="A0A6A4ITA5"/>
<name>A0A6A4ITA5_9AGAR</name>
<feature type="region of interest" description="Disordered" evidence="7">
    <location>
        <begin position="100"/>
        <end position="150"/>
    </location>
</feature>
<evidence type="ECO:0000256" key="2">
    <source>
        <dbReference type="ARBA" id="ARBA00009448"/>
    </source>
</evidence>
<dbReference type="OrthoDB" id="360521at2759"/>
<protein>
    <recommendedName>
        <fullName evidence="8">BSD domain-containing protein</fullName>
    </recommendedName>
</protein>
<dbReference type="PROSITE" id="PS50858">
    <property type="entry name" value="BSD"/>
    <property type="match status" value="1"/>
</dbReference>
<dbReference type="InterPro" id="IPR035925">
    <property type="entry name" value="BSD_dom_sf"/>
</dbReference>
<evidence type="ECO:0000256" key="1">
    <source>
        <dbReference type="ARBA" id="ARBA00004123"/>
    </source>
</evidence>
<dbReference type="SMART" id="SM00751">
    <property type="entry name" value="BSD"/>
    <property type="match status" value="2"/>
</dbReference>
<proteinExistence type="inferred from homology"/>
<dbReference type="CDD" id="cd13229">
    <property type="entry name" value="PH_TFIIH"/>
    <property type="match status" value="1"/>
</dbReference>
<dbReference type="SUPFAM" id="SSF140383">
    <property type="entry name" value="BSD domain-like"/>
    <property type="match status" value="2"/>
</dbReference>
<evidence type="ECO:0000256" key="6">
    <source>
        <dbReference type="ARBA" id="ARBA00023242"/>
    </source>
</evidence>
<dbReference type="Proteomes" id="UP000799118">
    <property type="component" value="Unassembled WGS sequence"/>
</dbReference>
<keyword evidence="4" id="KW-0805">Transcription regulation</keyword>
<comment type="similarity">
    <text evidence="2">Belongs to the TFB1 family.</text>
</comment>
<dbReference type="SUPFAM" id="SSF50729">
    <property type="entry name" value="PH domain-like"/>
    <property type="match status" value="1"/>
</dbReference>
<dbReference type="InterPro" id="IPR005607">
    <property type="entry name" value="BSD_dom"/>
</dbReference>
<dbReference type="InterPro" id="IPR013876">
    <property type="entry name" value="TFIIH_BTF_p62_N"/>
</dbReference>
<evidence type="ECO:0000256" key="5">
    <source>
        <dbReference type="ARBA" id="ARBA00023163"/>
    </source>
</evidence>
<dbReference type="Gene3D" id="6.10.140.1200">
    <property type="match status" value="1"/>
</dbReference>
<gene>
    <name evidence="9" type="ORF">BT96DRAFT_1028440</name>
</gene>
<evidence type="ECO:0000313" key="9">
    <source>
        <dbReference type="EMBL" id="KAE9411277.1"/>
    </source>
</evidence>
<dbReference type="GO" id="GO:0006351">
    <property type="term" value="P:DNA-templated transcription"/>
    <property type="evidence" value="ECO:0007669"/>
    <property type="project" value="InterPro"/>
</dbReference>
<evidence type="ECO:0000256" key="7">
    <source>
        <dbReference type="SAM" id="MobiDB-lite"/>
    </source>
</evidence>
<keyword evidence="3" id="KW-0677">Repeat</keyword>